<protein>
    <submittedName>
        <fullName evidence="9">RRM domain-containing protein</fullName>
    </submittedName>
</protein>
<dbReference type="PANTHER" id="PTHR23236:SF119">
    <property type="entry name" value="NUCLEAR RNA-BINDING PROTEIN SART-3"/>
    <property type="match status" value="1"/>
</dbReference>
<feature type="domain" description="RRM" evidence="5">
    <location>
        <begin position="81"/>
        <end position="158"/>
    </location>
</feature>
<sequence>MSNMVDSTKNTNSSHKKSYDVTDLFLFHKESIGNWAAEVPLTSVTQEIAVNDNDSNKDHSNVHRETSVDHSTTVCNESRHYELRVSNINFSSTSEDLFYFFGGDSSVAEVHLHKNKETGLNSGIANIIFKDDEAMEHGFKLNGVTMNGRPLRVSRVQYNQNRTRYDSRGSYSENYNAPRNNDWYSTYPGRRSNNKFNAGRSISDKLNQQQGFHKNENFSSYAPRSNRENYKKPNSAYVNTPRYNYYSQGYYHLNPSQTSYNGNRRLPFNNSRDDFKQRSESGNENSKNFNRRAQWVSVRMFFWFCSFFSSTRPHTNQPSCYIDFFWINFIDDSSISPRVLPERSERPKLNLERRTKPLDSANELPARPKSIFGDAKPIDTSEMERRAEELLRLEDEALRKKDSTSSKVGTAHRTEMIFTAKSFHDSRNTLVKQASATEVSCSLPQTIYGKYSKRTMSQPLIEYSVVEIETSTVLPPLSEAQPAILSFPNTSHSIDQTRPISECKLVSSETDPLSSTTSAFKYPLPSIATSSSVENMHSGKTSSATLPRAGKSYRTFTRSRDSNRSSMDQSMSTCREGEYGSNVRHTGRGGRILHVPCRNKRHENDVQKVLNESSSTGHQEKTIRKKAAKENSQKLPTREKEKEKKKDTMPKFVEPPPINFSSKNKFAYLQETDE</sequence>
<dbReference type="Proteomes" id="UP000274756">
    <property type="component" value="Unassembled WGS sequence"/>
</dbReference>
<evidence type="ECO:0000313" key="7">
    <source>
        <dbReference type="Proteomes" id="UP000038040"/>
    </source>
</evidence>
<dbReference type="WBParaSite" id="DME_0000902101-mRNA-1">
    <property type="protein sequence ID" value="DME_0000902101-mRNA-1"/>
    <property type="gene ID" value="DME_0000902101"/>
</dbReference>
<evidence type="ECO:0000313" key="8">
    <source>
        <dbReference type="Proteomes" id="UP000274756"/>
    </source>
</evidence>
<dbReference type="InterPro" id="IPR012677">
    <property type="entry name" value="Nucleotide-bd_a/b_plait_sf"/>
</dbReference>
<dbReference type="Pfam" id="PF00076">
    <property type="entry name" value="RRM_1"/>
    <property type="match status" value="1"/>
</dbReference>
<reference evidence="6 8" key="2">
    <citation type="submission" date="2018-11" db="EMBL/GenBank/DDBJ databases">
        <authorList>
            <consortium name="Pathogen Informatics"/>
        </authorList>
    </citation>
    <scope>NUCLEOTIDE SEQUENCE [LARGE SCALE GENOMIC DNA]</scope>
</reference>
<dbReference type="OrthoDB" id="5878033at2759"/>
<dbReference type="InterPro" id="IPR000504">
    <property type="entry name" value="RRM_dom"/>
</dbReference>
<evidence type="ECO:0000259" key="5">
    <source>
        <dbReference type="PROSITE" id="PS50102"/>
    </source>
</evidence>
<accession>A0A0N4UME8</accession>
<feature type="compositionally biased region" description="Basic and acidic residues" evidence="4">
    <location>
        <begin position="618"/>
        <end position="649"/>
    </location>
</feature>
<organism evidence="7 9">
    <name type="scientific">Dracunculus medinensis</name>
    <name type="common">Guinea worm</name>
    <dbReference type="NCBI Taxonomy" id="318479"/>
    <lineage>
        <taxon>Eukaryota</taxon>
        <taxon>Metazoa</taxon>
        <taxon>Ecdysozoa</taxon>
        <taxon>Nematoda</taxon>
        <taxon>Chromadorea</taxon>
        <taxon>Rhabditida</taxon>
        <taxon>Spirurina</taxon>
        <taxon>Dracunculoidea</taxon>
        <taxon>Dracunculidae</taxon>
        <taxon>Dracunculus</taxon>
    </lineage>
</organism>
<keyword evidence="1" id="KW-0677">Repeat</keyword>
<dbReference type="Gene3D" id="3.30.70.330">
    <property type="match status" value="1"/>
</dbReference>
<feature type="region of interest" description="Disordered" evidence="4">
    <location>
        <begin position="178"/>
        <end position="237"/>
    </location>
</feature>
<dbReference type="SUPFAM" id="SSF54928">
    <property type="entry name" value="RNA-binding domain, RBD"/>
    <property type="match status" value="1"/>
</dbReference>
<feature type="region of interest" description="Disordered" evidence="4">
    <location>
        <begin position="346"/>
        <end position="375"/>
    </location>
</feature>
<evidence type="ECO:0000256" key="3">
    <source>
        <dbReference type="PROSITE-ProRule" id="PRU00176"/>
    </source>
</evidence>
<feature type="compositionally biased region" description="Basic and acidic residues" evidence="4">
    <location>
        <begin position="346"/>
        <end position="357"/>
    </location>
</feature>
<dbReference type="AlphaFoldDB" id="A0A0N4UME8"/>
<dbReference type="PROSITE" id="PS50102">
    <property type="entry name" value="RRM"/>
    <property type="match status" value="1"/>
</dbReference>
<dbReference type="STRING" id="318479.A0A0N4UME8"/>
<dbReference type="EMBL" id="UYYG01001225">
    <property type="protein sequence ID" value="VDN60594.1"/>
    <property type="molecule type" value="Genomic_DNA"/>
</dbReference>
<feature type="compositionally biased region" description="Polar residues" evidence="4">
    <location>
        <begin position="564"/>
        <end position="573"/>
    </location>
</feature>
<proteinExistence type="predicted"/>
<feature type="region of interest" description="Disordered" evidence="4">
    <location>
        <begin position="52"/>
        <end position="71"/>
    </location>
</feature>
<feature type="compositionally biased region" description="Basic and acidic residues" evidence="4">
    <location>
        <begin position="54"/>
        <end position="68"/>
    </location>
</feature>
<name>A0A0N4UME8_DRAME</name>
<dbReference type="PANTHER" id="PTHR23236">
    <property type="entry name" value="EUKARYOTIC TRANSLATION INITIATION FACTOR 4B/4H"/>
    <property type="match status" value="1"/>
</dbReference>
<dbReference type="GO" id="GO:0003723">
    <property type="term" value="F:RNA binding"/>
    <property type="evidence" value="ECO:0007669"/>
    <property type="project" value="UniProtKB-UniRule"/>
</dbReference>
<feature type="compositionally biased region" description="Polar residues" evidence="4">
    <location>
        <begin position="204"/>
        <end position="223"/>
    </location>
</feature>
<dbReference type="InterPro" id="IPR035979">
    <property type="entry name" value="RBD_domain_sf"/>
</dbReference>
<keyword evidence="2 3" id="KW-0694">RNA-binding</keyword>
<reference evidence="9" key="1">
    <citation type="submission" date="2017-02" db="UniProtKB">
        <authorList>
            <consortium name="WormBaseParasite"/>
        </authorList>
    </citation>
    <scope>IDENTIFICATION</scope>
</reference>
<dbReference type="Proteomes" id="UP000038040">
    <property type="component" value="Unplaced"/>
</dbReference>
<evidence type="ECO:0000256" key="2">
    <source>
        <dbReference type="ARBA" id="ARBA00022884"/>
    </source>
</evidence>
<feature type="region of interest" description="Disordered" evidence="4">
    <location>
        <begin position="256"/>
        <end position="287"/>
    </location>
</feature>
<keyword evidence="8" id="KW-1185">Reference proteome</keyword>
<evidence type="ECO:0000313" key="6">
    <source>
        <dbReference type="EMBL" id="VDN60594.1"/>
    </source>
</evidence>
<evidence type="ECO:0000313" key="9">
    <source>
        <dbReference type="WBParaSite" id="DME_0000902101-mRNA-1"/>
    </source>
</evidence>
<feature type="compositionally biased region" description="Basic and acidic residues" evidence="4">
    <location>
        <begin position="271"/>
        <end position="281"/>
    </location>
</feature>
<feature type="region of interest" description="Disordered" evidence="4">
    <location>
        <begin position="554"/>
        <end position="674"/>
    </location>
</feature>
<evidence type="ECO:0000256" key="4">
    <source>
        <dbReference type="SAM" id="MobiDB-lite"/>
    </source>
</evidence>
<evidence type="ECO:0000256" key="1">
    <source>
        <dbReference type="ARBA" id="ARBA00022737"/>
    </source>
</evidence>
<gene>
    <name evidence="6" type="ORF">DME_LOCUS10567</name>
</gene>
<dbReference type="SMART" id="SM00360">
    <property type="entry name" value="RRM"/>
    <property type="match status" value="1"/>
</dbReference>